<evidence type="ECO:0000256" key="8">
    <source>
        <dbReference type="ARBA" id="ARBA00022833"/>
    </source>
</evidence>
<feature type="compositionally biased region" description="Basic and acidic residues" evidence="12">
    <location>
        <begin position="133"/>
        <end position="150"/>
    </location>
</feature>
<feature type="compositionally biased region" description="Basic and acidic residues" evidence="12">
    <location>
        <begin position="292"/>
        <end position="315"/>
    </location>
</feature>
<dbReference type="SMART" id="SM00631">
    <property type="entry name" value="Zn_pept"/>
    <property type="match status" value="2"/>
</dbReference>
<feature type="region of interest" description="Disordered" evidence="12">
    <location>
        <begin position="505"/>
        <end position="574"/>
    </location>
</feature>
<feature type="active site" description="Proton donor/acceptor" evidence="11">
    <location>
        <position position="1179"/>
    </location>
</feature>
<dbReference type="GO" id="GO:0005615">
    <property type="term" value="C:extracellular space"/>
    <property type="evidence" value="ECO:0007669"/>
    <property type="project" value="TreeGrafter"/>
</dbReference>
<feature type="compositionally biased region" description="Polar residues" evidence="12">
    <location>
        <begin position="544"/>
        <end position="554"/>
    </location>
</feature>
<feature type="compositionally biased region" description="Low complexity" evidence="12">
    <location>
        <begin position="524"/>
        <end position="536"/>
    </location>
</feature>
<comment type="caution">
    <text evidence="15">The sequence shown here is derived from an EMBL/GenBank/DDBJ whole genome shotgun (WGS) entry which is preliminary data.</text>
</comment>
<evidence type="ECO:0000256" key="9">
    <source>
        <dbReference type="ARBA" id="ARBA00023049"/>
    </source>
</evidence>
<feature type="region of interest" description="Disordered" evidence="12">
    <location>
        <begin position="644"/>
        <end position="677"/>
    </location>
</feature>
<dbReference type="EMBL" id="JARKHS020033620">
    <property type="protein sequence ID" value="KAK8758887.1"/>
    <property type="molecule type" value="Genomic_DNA"/>
</dbReference>
<feature type="compositionally biased region" description="Polar residues" evidence="12">
    <location>
        <begin position="35"/>
        <end position="46"/>
    </location>
</feature>
<feature type="compositionally biased region" description="Basic and acidic residues" evidence="12">
    <location>
        <begin position="256"/>
        <end position="273"/>
    </location>
</feature>
<dbReference type="InterPro" id="IPR057246">
    <property type="entry name" value="CARBOXYPEPT_ZN_1"/>
</dbReference>
<feature type="domain" description="Peptidase M14" evidence="14">
    <location>
        <begin position="661"/>
        <end position="788"/>
    </location>
</feature>
<feature type="compositionally biased region" description="Polar residues" evidence="12">
    <location>
        <begin position="89"/>
        <end position="103"/>
    </location>
</feature>
<dbReference type="GO" id="GO:0006508">
    <property type="term" value="P:proteolysis"/>
    <property type="evidence" value="ECO:0007669"/>
    <property type="project" value="UniProtKB-KW"/>
</dbReference>
<dbReference type="SUPFAM" id="SSF53187">
    <property type="entry name" value="Zn-dependent exopeptidases"/>
    <property type="match status" value="2"/>
</dbReference>
<keyword evidence="8" id="KW-0862">Zinc</keyword>
<name>A0AAQ4D8U7_AMBAM</name>
<dbReference type="PROSITE" id="PS52035">
    <property type="entry name" value="PEPTIDASE_M14"/>
    <property type="match status" value="2"/>
</dbReference>
<keyword evidence="16" id="KW-1185">Reference proteome</keyword>
<evidence type="ECO:0000256" key="2">
    <source>
        <dbReference type="ARBA" id="ARBA00005988"/>
    </source>
</evidence>
<dbReference type="InterPro" id="IPR003146">
    <property type="entry name" value="M14A_act_pep"/>
</dbReference>
<feature type="region of interest" description="Disordered" evidence="12">
    <location>
        <begin position="199"/>
        <end position="458"/>
    </location>
</feature>
<dbReference type="Gene3D" id="3.30.70.340">
    <property type="entry name" value="Metallocarboxypeptidase-like"/>
    <property type="match status" value="1"/>
</dbReference>
<feature type="domain" description="Peptidase M14" evidence="14">
    <location>
        <begin position="917"/>
        <end position="1213"/>
    </location>
</feature>
<sequence length="1220" mass="131883">MGAVKVIFTLALVTTTVLSLPTLPTPLKLSGGPGQSAQPVGQSSHADSVPGGQADESKSTSEPKQAERLEGVRSVSSDPSLTTKKHSASDGSVQATQQVSTHDVSSKDAVVQLKKSVKLNNEESLPLTGDAQEGGKEDTPPIVKSEESVHESPTVPHSDASKTDTSVPETAKPQEPAKPLKGIIEDVRDLAVPEDAVELPRDVTKLSEDNCKSPVAAPGDQAETEDQTDLTPEAQRQPSAQLVPGNPEPVAAESEIQEHDEKTVYEGSNKPDEASTLASADLSQAEPATPENRPETNHKISKREDTKHGFEKDSAAHSASDTSSSKTKTAKSEVSKPAHTKMEAHKSTKPHVKTVQETADETKGFKTSREIASPEMAEVGARESDTVGVVQSPDAAVPDNSQVSPSNQVPSSAAPVLSTSASQAAVPTADAETPQEKPSSQGANDTAKNQTAIPTGGGSGFITNPLVPIRNFFQPVFSAATAVRDQIRPVIGAALSPILGPLSPGKGGEAQNASTVTAAPQVPTSEGAATSATSAVTDEEPQKESQTAAPTASITAEEGSEAPEVSADGTGAASDAKSVALPALEANRNQSQSPLGPFPVAFDPVAAINQFTKPVVDAATNVRDQVRPIFDAAVAPIVDALSPTKEANNATTEAGSAEPQLRASDEMPESAAEEPGELNKRRYSNYKLFSVYIGNDTATLDVISALRENPELSTGSSRPVLWFDAGIHAREWVAPSTLLYFLHKMTTGYGSDSTVTALLQTFDFYIFPVINPDGYAYTFTSDYFQEARKMHRSIMRVLLSWLLFALFSACNARVSFQGHKLVRAYLNSMSSVELLRNLQTNNTHLDFWDEPVAPDQNITIRLPPSEASMFQKHLELSGIQYTVLTDNLQEWIDRERIDNQRDEDLNPRDAGTFRTDMYHTLDEIYGFLDSSAQKFPSIVTRVTIGKTDEGASIRGVKISSGGNSSRPAMWIDSGIHAREWISTASALYVIDRLLKGYNDSDDITKLVDTFDWYIFPVINADGYKYTWTTHRLWRKNRVRNVASLCRGVDPNRNFDVRFGLAGSSANPCAENYAGTFPFSEAESRAIRDGINNLKDRLKAYINLHSYSQMVMIPYGYSKGYTTDYRSQYEALEKLVTAIRKRNSAFYRHGTAGQTLYITSGAALDWVYDKAKVKHTFVIELRDRGLFGFILPREFITPTGDELFSGLKALAFHIIKSELDS</sequence>
<dbReference type="PROSITE" id="PS00132">
    <property type="entry name" value="CARBOXYPEPT_ZN_1"/>
    <property type="match status" value="2"/>
</dbReference>
<dbReference type="InterPro" id="IPR000834">
    <property type="entry name" value="Peptidase_M14"/>
</dbReference>
<feature type="compositionally biased region" description="Acidic residues" evidence="12">
    <location>
        <begin position="666"/>
        <end position="676"/>
    </location>
</feature>
<dbReference type="Gene3D" id="3.40.630.10">
    <property type="entry name" value="Zn peptidases"/>
    <property type="match status" value="2"/>
</dbReference>
<evidence type="ECO:0000313" key="16">
    <source>
        <dbReference type="Proteomes" id="UP001321473"/>
    </source>
</evidence>
<evidence type="ECO:0000256" key="13">
    <source>
        <dbReference type="SAM" id="SignalP"/>
    </source>
</evidence>
<dbReference type="Proteomes" id="UP001321473">
    <property type="component" value="Unassembled WGS sequence"/>
</dbReference>
<feature type="compositionally biased region" description="Low complexity" evidence="12">
    <location>
        <begin position="316"/>
        <end position="327"/>
    </location>
</feature>
<reference evidence="15 16" key="1">
    <citation type="journal article" date="2023" name="Arcadia Sci">
        <title>De novo assembly of a long-read Amblyomma americanum tick genome.</title>
        <authorList>
            <person name="Chou S."/>
            <person name="Poskanzer K.E."/>
            <person name="Rollins M."/>
            <person name="Thuy-Boun P.S."/>
        </authorList>
    </citation>
    <scope>NUCLEOTIDE SEQUENCE [LARGE SCALE GENOMIC DNA]</scope>
    <source>
        <strain evidence="15">F_SG_1</strain>
        <tissue evidence="15">Salivary glands</tissue>
    </source>
</reference>
<dbReference type="Pfam" id="PF02244">
    <property type="entry name" value="Propep_M14"/>
    <property type="match status" value="1"/>
</dbReference>
<feature type="compositionally biased region" description="Basic and acidic residues" evidence="12">
    <location>
        <begin position="330"/>
        <end position="346"/>
    </location>
</feature>
<keyword evidence="9" id="KW-0482">Metalloprotease</keyword>
<keyword evidence="7" id="KW-0378">Hydrolase</keyword>
<feature type="compositionally biased region" description="Low complexity" evidence="12">
    <location>
        <begin position="400"/>
        <end position="416"/>
    </location>
</feature>
<evidence type="ECO:0000256" key="10">
    <source>
        <dbReference type="ARBA" id="ARBA00023157"/>
    </source>
</evidence>
<keyword evidence="6 13" id="KW-0732">Signal</keyword>
<proteinExistence type="inferred from homology"/>
<dbReference type="Pfam" id="PF00246">
    <property type="entry name" value="Peptidase_M14"/>
    <property type="match status" value="2"/>
</dbReference>
<comment type="cofactor">
    <cofactor evidence="1">
        <name>Zn(2+)</name>
        <dbReference type="ChEBI" id="CHEBI:29105"/>
    </cofactor>
</comment>
<evidence type="ECO:0000256" key="5">
    <source>
        <dbReference type="ARBA" id="ARBA00022723"/>
    </source>
</evidence>
<evidence type="ECO:0000256" key="1">
    <source>
        <dbReference type="ARBA" id="ARBA00001947"/>
    </source>
</evidence>
<accession>A0AAQ4D8U7</accession>
<dbReference type="PANTHER" id="PTHR11705:SF91">
    <property type="entry name" value="FI01817P-RELATED"/>
    <property type="match status" value="1"/>
</dbReference>
<feature type="region of interest" description="Disordered" evidence="12">
    <location>
        <begin position="29"/>
        <end position="185"/>
    </location>
</feature>
<evidence type="ECO:0000313" key="15">
    <source>
        <dbReference type="EMBL" id="KAK8758887.1"/>
    </source>
</evidence>
<evidence type="ECO:0000256" key="12">
    <source>
        <dbReference type="SAM" id="MobiDB-lite"/>
    </source>
</evidence>
<comment type="caution">
    <text evidence="11">Lacks conserved residue(s) required for the propagation of feature annotation.</text>
</comment>
<evidence type="ECO:0000259" key="14">
    <source>
        <dbReference type="PROSITE" id="PS52035"/>
    </source>
</evidence>
<keyword evidence="4" id="KW-0645">Protease</keyword>
<protein>
    <recommendedName>
        <fullName evidence="14">Peptidase M14 domain-containing protein</fullName>
    </recommendedName>
</protein>
<feature type="compositionally biased region" description="Basic and acidic residues" evidence="12">
    <location>
        <begin position="55"/>
        <end position="71"/>
    </location>
</feature>
<dbReference type="AlphaFoldDB" id="A0AAQ4D8U7"/>
<keyword evidence="5" id="KW-0479">Metal-binding</keyword>
<gene>
    <name evidence="15" type="ORF">V5799_003480</name>
</gene>
<dbReference type="PRINTS" id="PR00765">
    <property type="entry name" value="CRBOXYPTASEA"/>
</dbReference>
<dbReference type="GO" id="GO:0008270">
    <property type="term" value="F:zinc ion binding"/>
    <property type="evidence" value="ECO:0007669"/>
    <property type="project" value="InterPro"/>
</dbReference>
<dbReference type="FunFam" id="3.40.630.10:FF:000166">
    <property type="entry name" value="Carboxypeptidase T, putative"/>
    <property type="match status" value="1"/>
</dbReference>
<feature type="compositionally biased region" description="Polar residues" evidence="12">
    <location>
        <begin position="645"/>
        <end position="654"/>
    </location>
</feature>
<evidence type="ECO:0000256" key="6">
    <source>
        <dbReference type="ARBA" id="ARBA00022729"/>
    </source>
</evidence>
<keyword evidence="10" id="KW-1015">Disulfide bond</keyword>
<feature type="signal peptide" evidence="13">
    <location>
        <begin position="1"/>
        <end position="19"/>
    </location>
</feature>
<feature type="compositionally biased region" description="Basic and acidic residues" evidence="12">
    <location>
        <begin position="199"/>
        <end position="211"/>
    </location>
</feature>
<evidence type="ECO:0000256" key="11">
    <source>
        <dbReference type="PROSITE-ProRule" id="PRU01379"/>
    </source>
</evidence>
<dbReference type="InterPro" id="IPR036990">
    <property type="entry name" value="M14A-like_propep"/>
</dbReference>
<dbReference type="PANTHER" id="PTHR11705">
    <property type="entry name" value="PROTEASE FAMILY M14 CARBOXYPEPTIDASE A,B"/>
    <property type="match status" value="1"/>
</dbReference>
<evidence type="ECO:0000256" key="3">
    <source>
        <dbReference type="ARBA" id="ARBA00022645"/>
    </source>
</evidence>
<dbReference type="GO" id="GO:0004181">
    <property type="term" value="F:metallocarboxypeptidase activity"/>
    <property type="evidence" value="ECO:0007669"/>
    <property type="project" value="InterPro"/>
</dbReference>
<organism evidence="15 16">
    <name type="scientific">Amblyomma americanum</name>
    <name type="common">Lone star tick</name>
    <dbReference type="NCBI Taxonomy" id="6943"/>
    <lineage>
        <taxon>Eukaryota</taxon>
        <taxon>Metazoa</taxon>
        <taxon>Ecdysozoa</taxon>
        <taxon>Arthropoda</taxon>
        <taxon>Chelicerata</taxon>
        <taxon>Arachnida</taxon>
        <taxon>Acari</taxon>
        <taxon>Parasitiformes</taxon>
        <taxon>Ixodida</taxon>
        <taxon>Ixodoidea</taxon>
        <taxon>Ixodidae</taxon>
        <taxon>Amblyomminae</taxon>
        <taxon>Amblyomma</taxon>
    </lineage>
</organism>
<evidence type="ECO:0000256" key="7">
    <source>
        <dbReference type="ARBA" id="ARBA00022801"/>
    </source>
</evidence>
<evidence type="ECO:0000256" key="4">
    <source>
        <dbReference type="ARBA" id="ARBA00022670"/>
    </source>
</evidence>
<feature type="chain" id="PRO_5042940320" description="Peptidase M14 domain-containing protein" evidence="13">
    <location>
        <begin position="20"/>
        <end position="1220"/>
    </location>
</feature>
<keyword evidence="3" id="KW-0121">Carboxypeptidase</keyword>
<feature type="compositionally biased region" description="Basic and acidic residues" evidence="12">
    <location>
        <begin position="360"/>
        <end position="369"/>
    </location>
</feature>
<feature type="compositionally biased region" description="Polar residues" evidence="12">
    <location>
        <begin position="436"/>
        <end position="453"/>
    </location>
</feature>
<comment type="similarity">
    <text evidence="2 11">Belongs to the peptidase M14 family.</text>
</comment>
<dbReference type="PROSITE" id="PS00133">
    <property type="entry name" value="CARBOXYPEPT_ZN_2"/>
    <property type="match status" value="1"/>
</dbReference>
<dbReference type="CDD" id="cd03860">
    <property type="entry name" value="M14_CP_A-B_like"/>
    <property type="match status" value="1"/>
</dbReference>
<dbReference type="SUPFAM" id="SSF54897">
    <property type="entry name" value="Protease propeptides/inhibitors"/>
    <property type="match status" value="1"/>
</dbReference>
<dbReference type="InterPro" id="IPR057247">
    <property type="entry name" value="CARBOXYPEPT_ZN_2"/>
</dbReference>